<accession>F0QSS4</accession>
<evidence type="ECO:0000313" key="2">
    <source>
        <dbReference type="Proteomes" id="UP000007485"/>
    </source>
</evidence>
<dbReference type="KEGG" id="vmo:VMUT_1386"/>
<keyword evidence="2" id="KW-1185">Reference proteome</keyword>
<dbReference type="AlphaFoldDB" id="F0QSS4"/>
<dbReference type="Proteomes" id="UP000007485">
    <property type="component" value="Chromosome"/>
</dbReference>
<dbReference type="HOGENOM" id="CLU_2613412_0_0_2"/>
<reference evidence="1 2" key="1">
    <citation type="journal article" date="2011" name="J. Bacteriol.">
        <title>Complete genome sequence of 'Vulcanisaeta moutnovskia' strain 768-28, a novel member of the hyperthermophilic crenarchaeal genus vulcanisaeta.</title>
        <authorList>
            <person name="Gumerov V.M."/>
            <person name="Mardanov A.V."/>
            <person name="Beletsky A.V."/>
            <person name="Prokofeva M.I."/>
            <person name="Bonch-Osmolovskaya E.A."/>
            <person name="Ravin N.V."/>
            <person name="Skryabin K.G."/>
        </authorList>
    </citation>
    <scope>NUCLEOTIDE SEQUENCE [LARGE SCALE GENOMIC DNA]</scope>
    <source>
        <strain evidence="1 2">768-28</strain>
    </source>
</reference>
<sequence>MNLMRIRLNLDCPRCGGALFMEENEESVTIYCTRCGLRASWRLRDAARRALRNIDGSLIFDWNSVIDELYLELAINVH</sequence>
<evidence type="ECO:0000313" key="1">
    <source>
        <dbReference type="EMBL" id="ADY01591.1"/>
    </source>
</evidence>
<protein>
    <recommendedName>
        <fullName evidence="3">Ribosomal protein S27a domain-containing protein</fullName>
    </recommendedName>
</protein>
<gene>
    <name evidence="1" type="ordered locus">VMUT_1386</name>
</gene>
<proteinExistence type="predicted"/>
<dbReference type="EMBL" id="CP002529">
    <property type="protein sequence ID" value="ADY01591.1"/>
    <property type="molecule type" value="Genomic_DNA"/>
</dbReference>
<name>F0QSS4_VULM7</name>
<dbReference type="STRING" id="985053.VMUT_1386"/>
<organism evidence="1 2">
    <name type="scientific">Vulcanisaeta moutnovskia (strain 768-28)</name>
    <dbReference type="NCBI Taxonomy" id="985053"/>
    <lineage>
        <taxon>Archaea</taxon>
        <taxon>Thermoproteota</taxon>
        <taxon>Thermoprotei</taxon>
        <taxon>Thermoproteales</taxon>
        <taxon>Thermoproteaceae</taxon>
        <taxon>Vulcanisaeta</taxon>
    </lineage>
</organism>
<evidence type="ECO:0008006" key="3">
    <source>
        <dbReference type="Google" id="ProtNLM"/>
    </source>
</evidence>
<dbReference type="eggNOG" id="arCOG07480">
    <property type="taxonomic scope" value="Archaea"/>
</dbReference>